<feature type="coiled-coil region" evidence="2">
    <location>
        <begin position="1105"/>
        <end position="1135"/>
    </location>
</feature>
<feature type="region of interest" description="Disordered" evidence="3">
    <location>
        <begin position="689"/>
        <end position="743"/>
    </location>
</feature>
<feature type="region of interest" description="Disordered" evidence="3">
    <location>
        <begin position="1566"/>
        <end position="1615"/>
    </location>
</feature>
<dbReference type="InterPro" id="IPR056522">
    <property type="entry name" value="KIAA2026_hel"/>
</dbReference>
<dbReference type="Pfam" id="PF23450">
    <property type="entry name" value="KIAA2026_hel"/>
    <property type="match status" value="1"/>
</dbReference>
<reference evidence="6 7" key="2">
    <citation type="submission" date="2023-11" db="UniProtKB">
        <authorList>
            <consortium name="WormBaseParasite"/>
        </authorList>
    </citation>
    <scope>IDENTIFICATION</scope>
</reference>
<feature type="compositionally biased region" description="Basic and acidic residues" evidence="3">
    <location>
        <begin position="907"/>
        <end position="919"/>
    </location>
</feature>
<evidence type="ECO:0000313" key="7">
    <source>
        <dbReference type="WBParaSite" id="TREG1_127900.4"/>
    </source>
</evidence>
<organism evidence="5 7">
    <name type="scientific">Trichobilharzia regenti</name>
    <name type="common">Nasal bird schistosome</name>
    <dbReference type="NCBI Taxonomy" id="157069"/>
    <lineage>
        <taxon>Eukaryota</taxon>
        <taxon>Metazoa</taxon>
        <taxon>Spiralia</taxon>
        <taxon>Lophotrochozoa</taxon>
        <taxon>Platyhelminthes</taxon>
        <taxon>Trematoda</taxon>
        <taxon>Digenea</taxon>
        <taxon>Strigeidida</taxon>
        <taxon>Schistosomatoidea</taxon>
        <taxon>Schistosomatidae</taxon>
        <taxon>Trichobilharzia</taxon>
    </lineage>
</organism>
<dbReference type="WBParaSite" id="TREG1_127900.1">
    <property type="protein sequence ID" value="TREG1_127900.1"/>
    <property type="gene ID" value="TREG1_127900"/>
</dbReference>
<dbReference type="SMART" id="SM00297">
    <property type="entry name" value="BROMO"/>
    <property type="match status" value="1"/>
</dbReference>
<accession>A0AA85J293</accession>
<feature type="compositionally biased region" description="Low complexity" evidence="3">
    <location>
        <begin position="1460"/>
        <end position="1487"/>
    </location>
</feature>
<dbReference type="Pfam" id="PF00439">
    <property type="entry name" value="Bromodomain"/>
    <property type="match status" value="1"/>
</dbReference>
<dbReference type="WBParaSite" id="TREG1_127900.4">
    <property type="protein sequence ID" value="TREG1_127900.4"/>
    <property type="gene ID" value="TREG1_127900"/>
</dbReference>
<dbReference type="Proteomes" id="UP000050795">
    <property type="component" value="Unassembled WGS sequence"/>
</dbReference>
<dbReference type="SUPFAM" id="SSF47370">
    <property type="entry name" value="Bromodomain"/>
    <property type="match status" value="1"/>
</dbReference>
<dbReference type="InterPro" id="IPR001487">
    <property type="entry name" value="Bromodomain"/>
</dbReference>
<name>A0AA85J293_TRIRE</name>
<evidence type="ECO:0000313" key="5">
    <source>
        <dbReference type="Proteomes" id="UP000050795"/>
    </source>
</evidence>
<feature type="compositionally biased region" description="Low complexity" evidence="3">
    <location>
        <begin position="1043"/>
        <end position="1064"/>
    </location>
</feature>
<feature type="compositionally biased region" description="Polar residues" evidence="3">
    <location>
        <begin position="845"/>
        <end position="860"/>
    </location>
</feature>
<evidence type="ECO:0000256" key="2">
    <source>
        <dbReference type="SAM" id="Coils"/>
    </source>
</evidence>
<feature type="region of interest" description="Disordered" evidence="3">
    <location>
        <begin position="1041"/>
        <end position="1102"/>
    </location>
</feature>
<evidence type="ECO:0000256" key="3">
    <source>
        <dbReference type="SAM" id="MobiDB-lite"/>
    </source>
</evidence>
<dbReference type="PANTHER" id="PTHR20916">
    <property type="entry name" value="CYSTEINE AND GLYCINE-RICH PROTEIN 2 BINDING PROTEIN"/>
    <property type="match status" value="1"/>
</dbReference>
<feature type="compositionally biased region" description="Low complexity" evidence="3">
    <location>
        <begin position="1281"/>
        <end position="1304"/>
    </location>
</feature>
<dbReference type="PANTHER" id="PTHR20916:SF26">
    <property type="entry name" value="CYSTEINE-RICH PROTEIN 2-BINDING PROTEIN"/>
    <property type="match status" value="1"/>
</dbReference>
<feature type="compositionally biased region" description="Polar residues" evidence="3">
    <location>
        <begin position="1167"/>
        <end position="1187"/>
    </location>
</feature>
<feature type="compositionally biased region" description="Polar residues" evidence="3">
    <location>
        <begin position="920"/>
        <end position="931"/>
    </location>
</feature>
<feature type="compositionally biased region" description="Acidic residues" evidence="3">
    <location>
        <begin position="972"/>
        <end position="988"/>
    </location>
</feature>
<keyword evidence="1" id="KW-0103">Bromodomain</keyword>
<evidence type="ECO:0000259" key="4">
    <source>
        <dbReference type="SMART" id="SM00297"/>
    </source>
</evidence>
<feature type="compositionally biased region" description="Polar residues" evidence="3">
    <location>
        <begin position="1253"/>
        <end position="1280"/>
    </location>
</feature>
<dbReference type="InterPro" id="IPR036427">
    <property type="entry name" value="Bromodomain-like_sf"/>
</dbReference>
<feature type="compositionally biased region" description="Polar residues" evidence="3">
    <location>
        <begin position="1399"/>
        <end position="1414"/>
    </location>
</feature>
<feature type="region of interest" description="Disordered" evidence="3">
    <location>
        <begin position="1156"/>
        <end position="1304"/>
    </location>
</feature>
<feature type="compositionally biased region" description="Acidic residues" evidence="3">
    <location>
        <begin position="816"/>
        <end position="840"/>
    </location>
</feature>
<evidence type="ECO:0000256" key="1">
    <source>
        <dbReference type="ARBA" id="ARBA00023117"/>
    </source>
</evidence>
<proteinExistence type="predicted"/>
<feature type="compositionally biased region" description="Polar residues" evidence="3">
    <location>
        <begin position="1441"/>
        <end position="1459"/>
    </location>
</feature>
<feature type="compositionally biased region" description="Acidic residues" evidence="3">
    <location>
        <begin position="1216"/>
        <end position="1230"/>
    </location>
</feature>
<feature type="compositionally biased region" description="Polar residues" evidence="3">
    <location>
        <begin position="881"/>
        <end position="906"/>
    </location>
</feature>
<feature type="compositionally biased region" description="Polar residues" evidence="3">
    <location>
        <begin position="721"/>
        <end position="739"/>
    </location>
</feature>
<keyword evidence="2" id="KW-0175">Coiled coil</keyword>
<evidence type="ECO:0000313" key="6">
    <source>
        <dbReference type="WBParaSite" id="TREG1_127900.1"/>
    </source>
</evidence>
<reference evidence="5" key="1">
    <citation type="submission" date="2022-06" db="EMBL/GenBank/DDBJ databases">
        <authorList>
            <person name="Berger JAMES D."/>
            <person name="Berger JAMES D."/>
        </authorList>
    </citation>
    <scope>NUCLEOTIDE SEQUENCE [LARGE SCALE GENOMIC DNA]</scope>
</reference>
<sequence length="1615" mass="179733">MDLIEKNLEVKLSWEILETLMSRQYAHVNYLFMDNTESMKWNNDFRNTGMVPMCFTKMNEKFINGTYRGIREFVCDFRLMLLNCYRTHGISSRAGRCAEKLELLLEQKLQLLSPEIRNKASIQSTLGFGTAEDELLDCGITRRRSSGRLFLSGDSRQLTPIRAIMEELEHVTHPGSGTGGITASLISNSIDSSTSASSSGQQTSAISSTLSTEENIAILVARLSLWQRRRHEEELLDTWNSWWVENNGPKMQEILFNAPELLEAYQFLWLADPFLGISDCITIYNNNNNNHNNLAVNALSTTASHTRSLSLFDLEIGLCTAPCASLVLNVCMSNLLATPKERNQIVNVLSNTTTTTNNNNSSNSNLSVGADSSTTTDYFSAAARRSRQLMSTTSTLPPLDYDIWERRLSARVDSWYRSFWDKGKGVVEWATYRLGLPKAFFDVCGYKSNPLEEKRFHELSIYQQVMLLCALCESTVRSFENLRVSLDRSADWEASNPVQLGIDFFSKHVYVHFPQLLGINPTTCLRVYRIPYVKHQPIECSFFKTAKNTNACNLKDMYKAKILNDFTKFAEILEETVSVKSENDDNSNNNNNSKKSNKRRRPSTKLKPEDTIDPVNHQQKLIEELNKHNNYLLENGLSVPGAVQRFPSWMHPALARDTYRRWHCVAEQCSAAASAAATANQIDELNKMNTTTTTNNNHHNNNKRTADRRSSVGVSRGATYPDNTPNSKSRNSINNNVTTNKDDLPFKDYQIIDEQIISEMMKRDHCLNPSPYASFNGPTRKFLSLQLSRTAIGGFRFCEKTHARRHNKKGVVNKNEEDDGGGGDDNNEEEDNDGDDDDDTESRSIDQNTNDPRSPSVSQYESDENESISGNSVQTRRRSTRLSNVAKQNGPVATNRTPSTRSSSLLDNKKEGATCKGKTEQSTTDKLNSTPSSSSSSSSSSNKQKISDDNNNNNNNNNNENNEGKVKKEKEEEGDEEEHEEEEEEEILVTEPPRESFTLVAKDTQEVNQLLLILRQLLASNEEKLMKSQIDCNLDSDCDDPSDGNNNNNNNNVDGIGVDVNGTGDADKKGDGDNDDDDSINEPAAKKKRLSPDCDDDGVNTQRRTMRLRNAVESLKRLIKNLEDLFTSLVDKESERVDAQRLARLRLRKDVEHWKEVEARKSKKSSAHNYNQDSSYTPVQESRSSLLASLHQIDTSKDRAERHLRRERRRQAQDSSDNDNDDSDGDDDNNNNEIGSDEDRKRKESVNNVAVVKQSNSNNHSPFSSKSTHLTPHNTSISPENNSTRSSISRRSINNNNNNSNNTSYQAFANRISASGTPKIPISRFSPEDTSSTVVVRRSALLEPRKAASILPKSPISYSSASSSSSSKLNSSTTTPPSYYNGNSSYSSSSGVLGRRPTDSSNSPYRTNTISRNHPSILRPCLTKSPPFNQNYHRHHHHQVNGLSTTLTHSPLSMTSLKKPTSPSPLSSSSSASPSSSIPRSNNNNSNTPGDKPPVRKIYRVCNTLFTEDAKPVKIGPNGCLIPIPLESIPMSQRQLARQMISRYHQHVNSTPSAMSSSSSSIASTITTTTTAATPGVSKTPTLSTTPSSVEAAAAAGNTTTAPTAKTPVAGPVKS</sequence>
<feature type="region of interest" description="Disordered" evidence="3">
    <location>
        <begin position="804"/>
        <end position="1000"/>
    </location>
</feature>
<feature type="compositionally biased region" description="Basic and acidic residues" evidence="3">
    <location>
        <begin position="962"/>
        <end position="971"/>
    </location>
</feature>
<feature type="compositionally biased region" description="Low complexity" evidence="3">
    <location>
        <begin position="689"/>
        <end position="699"/>
    </location>
</feature>
<feature type="compositionally biased region" description="Low complexity" evidence="3">
    <location>
        <begin position="932"/>
        <end position="961"/>
    </location>
</feature>
<feature type="region of interest" description="Disordered" evidence="3">
    <location>
        <begin position="580"/>
        <end position="612"/>
    </location>
</feature>
<feature type="region of interest" description="Disordered" evidence="3">
    <location>
        <begin position="1353"/>
        <end position="1495"/>
    </location>
</feature>
<feature type="compositionally biased region" description="Low complexity" evidence="3">
    <location>
        <begin position="1354"/>
        <end position="1391"/>
    </location>
</feature>
<dbReference type="Gene3D" id="1.20.920.10">
    <property type="entry name" value="Bromodomain-like"/>
    <property type="match status" value="1"/>
</dbReference>
<keyword evidence="5" id="KW-1185">Reference proteome</keyword>
<protein>
    <recommendedName>
        <fullName evidence="4">Bromo domain-containing protein</fullName>
    </recommendedName>
</protein>
<feature type="compositionally biased region" description="Basic residues" evidence="3">
    <location>
        <begin position="595"/>
        <end position="604"/>
    </location>
</feature>
<feature type="domain" description="Bromo" evidence="4">
    <location>
        <begin position="6"/>
        <end position="114"/>
    </location>
</feature>